<evidence type="ECO:0000313" key="7">
    <source>
        <dbReference type="EMBL" id="GAA4428254.1"/>
    </source>
</evidence>
<dbReference type="InterPro" id="IPR051533">
    <property type="entry name" value="WaaL-like"/>
</dbReference>
<organism evidence="7 8">
    <name type="scientific">Pontibacter saemangeumensis</name>
    <dbReference type="NCBI Taxonomy" id="1084525"/>
    <lineage>
        <taxon>Bacteria</taxon>
        <taxon>Pseudomonadati</taxon>
        <taxon>Bacteroidota</taxon>
        <taxon>Cytophagia</taxon>
        <taxon>Cytophagales</taxon>
        <taxon>Hymenobacteraceae</taxon>
        <taxon>Pontibacter</taxon>
    </lineage>
</organism>
<sequence length="249" mass="27881">MQAPDGHPAIYTIYGGGTNLESTWLGLNVALFINRKKLFYVLLSLTLMVSIIYASRVGVVIAMLVAGFKFISVATSKTERRAIIALAFFAALAFIIFIDFDNLAEKVYTLKRFSEFGDSSDKGMAGRFAMWRYYGTALWESKLLGYGAGNGMYAIESVSGNDYPEDNLHNLYLQLLIEFGIVGFLLYMLTVYNVSIKAIKSHFINPIGIILLVYFVASLIQFRGTDAIIWLYMGLFLKNEANQKMALNE</sequence>
<comment type="subcellular location">
    <subcellularLocation>
        <location evidence="1">Membrane</location>
        <topology evidence="1">Multi-pass membrane protein</topology>
    </subcellularLocation>
</comment>
<proteinExistence type="predicted"/>
<keyword evidence="4 5" id="KW-0472">Membrane</keyword>
<feature type="transmembrane region" description="Helical" evidence="5">
    <location>
        <begin position="203"/>
        <end position="222"/>
    </location>
</feature>
<keyword evidence="8" id="KW-1185">Reference proteome</keyword>
<evidence type="ECO:0000256" key="3">
    <source>
        <dbReference type="ARBA" id="ARBA00022989"/>
    </source>
</evidence>
<feature type="transmembrane region" description="Helical" evidence="5">
    <location>
        <begin position="38"/>
        <end position="71"/>
    </location>
</feature>
<dbReference type="EMBL" id="BAABHC010000004">
    <property type="protein sequence ID" value="GAA4428254.1"/>
    <property type="molecule type" value="Genomic_DNA"/>
</dbReference>
<dbReference type="InterPro" id="IPR007016">
    <property type="entry name" value="O-antigen_ligase-rel_domated"/>
</dbReference>
<dbReference type="PANTHER" id="PTHR37422">
    <property type="entry name" value="TEICHURONIC ACID BIOSYNTHESIS PROTEIN TUAE"/>
    <property type="match status" value="1"/>
</dbReference>
<feature type="transmembrane region" description="Helical" evidence="5">
    <location>
        <begin position="83"/>
        <end position="100"/>
    </location>
</feature>
<evidence type="ECO:0000256" key="1">
    <source>
        <dbReference type="ARBA" id="ARBA00004141"/>
    </source>
</evidence>
<protein>
    <recommendedName>
        <fullName evidence="6">O-antigen ligase-related domain-containing protein</fullName>
    </recommendedName>
</protein>
<keyword evidence="3 5" id="KW-1133">Transmembrane helix</keyword>
<dbReference type="Pfam" id="PF04932">
    <property type="entry name" value="Wzy_C"/>
    <property type="match status" value="1"/>
</dbReference>
<feature type="transmembrane region" description="Helical" evidence="5">
    <location>
        <begin position="171"/>
        <end position="191"/>
    </location>
</feature>
<comment type="caution">
    <text evidence="7">The sequence shown here is derived from an EMBL/GenBank/DDBJ whole genome shotgun (WGS) entry which is preliminary data.</text>
</comment>
<name>A0ABP8LFP7_9BACT</name>
<evidence type="ECO:0000256" key="5">
    <source>
        <dbReference type="SAM" id="Phobius"/>
    </source>
</evidence>
<feature type="domain" description="O-antigen ligase-related" evidence="6">
    <location>
        <begin position="45"/>
        <end position="188"/>
    </location>
</feature>
<keyword evidence="2 5" id="KW-0812">Transmembrane</keyword>
<evidence type="ECO:0000256" key="4">
    <source>
        <dbReference type="ARBA" id="ARBA00023136"/>
    </source>
</evidence>
<gene>
    <name evidence="7" type="ORF">GCM10023188_12300</name>
</gene>
<evidence type="ECO:0000313" key="8">
    <source>
        <dbReference type="Proteomes" id="UP001500552"/>
    </source>
</evidence>
<reference evidence="8" key="1">
    <citation type="journal article" date="2019" name="Int. J. Syst. Evol. Microbiol.">
        <title>The Global Catalogue of Microorganisms (GCM) 10K type strain sequencing project: providing services to taxonomists for standard genome sequencing and annotation.</title>
        <authorList>
            <consortium name="The Broad Institute Genomics Platform"/>
            <consortium name="The Broad Institute Genome Sequencing Center for Infectious Disease"/>
            <person name="Wu L."/>
            <person name="Ma J."/>
        </authorList>
    </citation>
    <scope>NUCLEOTIDE SEQUENCE [LARGE SCALE GENOMIC DNA]</scope>
    <source>
        <strain evidence="8">JCM 17926</strain>
    </source>
</reference>
<accession>A0ABP8LFP7</accession>
<evidence type="ECO:0000256" key="2">
    <source>
        <dbReference type="ARBA" id="ARBA00022692"/>
    </source>
</evidence>
<dbReference type="PANTHER" id="PTHR37422:SF13">
    <property type="entry name" value="LIPOPOLYSACCHARIDE BIOSYNTHESIS PROTEIN PA4999-RELATED"/>
    <property type="match status" value="1"/>
</dbReference>
<evidence type="ECO:0000259" key="6">
    <source>
        <dbReference type="Pfam" id="PF04932"/>
    </source>
</evidence>
<dbReference type="Proteomes" id="UP001500552">
    <property type="component" value="Unassembled WGS sequence"/>
</dbReference>